<evidence type="ECO:0000259" key="1">
    <source>
        <dbReference type="Pfam" id="PF12697"/>
    </source>
</evidence>
<dbReference type="EMBL" id="CAEZSR010000071">
    <property type="protein sequence ID" value="CAB4564485.1"/>
    <property type="molecule type" value="Genomic_DNA"/>
</dbReference>
<feature type="domain" description="AB hydrolase-1" evidence="1">
    <location>
        <begin position="20"/>
        <end position="247"/>
    </location>
</feature>
<dbReference type="InterPro" id="IPR050266">
    <property type="entry name" value="AB_hydrolase_sf"/>
</dbReference>
<dbReference type="GO" id="GO:0016020">
    <property type="term" value="C:membrane"/>
    <property type="evidence" value="ECO:0007669"/>
    <property type="project" value="TreeGrafter"/>
</dbReference>
<dbReference type="GO" id="GO:0047372">
    <property type="term" value="F:monoacylglycerol lipase activity"/>
    <property type="evidence" value="ECO:0007669"/>
    <property type="project" value="TreeGrafter"/>
</dbReference>
<dbReference type="Gene3D" id="3.40.50.1820">
    <property type="entry name" value="alpha/beta hydrolase"/>
    <property type="match status" value="1"/>
</dbReference>
<sequence length="258" mass="27778">MPYGVAMLLAHDRTGSGPGLVLVHGITESRHTWDPLVSAFAEHYDVLRVDLRGHGASAPGPTYDPITLASDVAETVDAAGMRAPLVVGHSLGGIVASAYAAVSRPRAVVNVDQPLRLADFKAALGELEPMLRGDRNSFEAAISMVFDAMHGPLSDDEVARVRALRRPDQDVVLGIWGTVFSSTADELDATVTALAGAITIPYLSLHGIDPGEAYGHWLHQLVPTATVEVWPDQGHYPHLVHPARFVQRVIDFDHLRDL</sequence>
<dbReference type="AlphaFoldDB" id="A0A6J6DND5"/>
<protein>
    <submittedName>
        <fullName evidence="2">Unannotated protein</fullName>
    </submittedName>
</protein>
<dbReference type="PANTHER" id="PTHR43798">
    <property type="entry name" value="MONOACYLGLYCEROL LIPASE"/>
    <property type="match status" value="1"/>
</dbReference>
<evidence type="ECO:0000313" key="2">
    <source>
        <dbReference type="EMBL" id="CAB4564485.1"/>
    </source>
</evidence>
<dbReference type="Pfam" id="PF12697">
    <property type="entry name" value="Abhydrolase_6"/>
    <property type="match status" value="1"/>
</dbReference>
<accession>A0A6J6DND5</accession>
<gene>
    <name evidence="2" type="ORF">UFOPK1493_02002</name>
</gene>
<name>A0A6J6DND5_9ZZZZ</name>
<organism evidence="2">
    <name type="scientific">freshwater metagenome</name>
    <dbReference type="NCBI Taxonomy" id="449393"/>
    <lineage>
        <taxon>unclassified sequences</taxon>
        <taxon>metagenomes</taxon>
        <taxon>ecological metagenomes</taxon>
    </lineage>
</organism>
<dbReference type="PANTHER" id="PTHR43798:SF33">
    <property type="entry name" value="HYDROLASE, PUTATIVE (AFU_ORTHOLOGUE AFUA_2G14860)-RELATED"/>
    <property type="match status" value="1"/>
</dbReference>
<dbReference type="InterPro" id="IPR029058">
    <property type="entry name" value="AB_hydrolase_fold"/>
</dbReference>
<dbReference type="GO" id="GO:0046464">
    <property type="term" value="P:acylglycerol catabolic process"/>
    <property type="evidence" value="ECO:0007669"/>
    <property type="project" value="TreeGrafter"/>
</dbReference>
<dbReference type="SUPFAM" id="SSF53474">
    <property type="entry name" value="alpha/beta-Hydrolases"/>
    <property type="match status" value="1"/>
</dbReference>
<dbReference type="InterPro" id="IPR000073">
    <property type="entry name" value="AB_hydrolase_1"/>
</dbReference>
<reference evidence="2" key="1">
    <citation type="submission" date="2020-05" db="EMBL/GenBank/DDBJ databases">
        <authorList>
            <person name="Chiriac C."/>
            <person name="Salcher M."/>
            <person name="Ghai R."/>
            <person name="Kavagutti S V."/>
        </authorList>
    </citation>
    <scope>NUCLEOTIDE SEQUENCE</scope>
</reference>
<proteinExistence type="predicted"/>